<dbReference type="GO" id="GO:0008270">
    <property type="term" value="F:zinc ion binding"/>
    <property type="evidence" value="ECO:0007669"/>
    <property type="project" value="UniProtKB-KW"/>
</dbReference>
<dbReference type="Proteomes" id="UP000828390">
    <property type="component" value="Unassembled WGS sequence"/>
</dbReference>
<dbReference type="PROSITE" id="PS00028">
    <property type="entry name" value="ZINC_FINGER_C2H2_1"/>
    <property type="match status" value="1"/>
</dbReference>
<feature type="compositionally biased region" description="Polar residues" evidence="3">
    <location>
        <begin position="398"/>
        <end position="413"/>
    </location>
</feature>
<dbReference type="InterPro" id="IPR013087">
    <property type="entry name" value="Znf_C2H2_type"/>
</dbReference>
<feature type="compositionally biased region" description="Basic and acidic residues" evidence="3">
    <location>
        <begin position="46"/>
        <end position="61"/>
    </location>
</feature>
<keyword evidence="1" id="KW-0479">Metal-binding</keyword>
<protein>
    <recommendedName>
        <fullName evidence="4">C2H2-type domain-containing protein</fullName>
    </recommendedName>
</protein>
<feature type="domain" description="C2H2-type" evidence="4">
    <location>
        <begin position="800"/>
        <end position="823"/>
    </location>
</feature>
<feature type="coiled-coil region" evidence="2">
    <location>
        <begin position="1291"/>
        <end position="1318"/>
    </location>
</feature>
<sequence>MLASDTACNFLKMAGILKLPDLKTCKNLFHSHDQEVDMETESGKANMKETLDNTHELESRNRIKTSSTSDKYLGPSDMKEHLTLSDDFGTSTSTEHSGPSRLFEYAELSVSSTNALSSSDSYVEEKKTDGIKSIENCISDSIHEEDCGENNSDTNKVLESIEADKEENGDSVANIETEKCANESISQSSVHEGDNLNNRSCKEMLRQSNECGENMPIFLTKLSKLEKPDSDSEIDSNEKLELGFKNVTSCVKNDEQSKCEDMNPCREALNAKDVVQVPSCSNINKCHGQYSRPWESSVNKQNRNICLDFLPQSCKRLSKAKEITYKFQDVMQFAEILYKCTLCNSVPSILTSRQSFIHHMQRNHLEMGKHNQACPRCSLLFQTEEDLRHHIQLRCSAGSPSSESCDQTGSDIIQSHDYDMDSSNDSDSDSSGHRQLRTKLVNRKLKPAHDFQNPHQLVDHTGMETPNGSLDLSKKTSNHENTVSERFTLSPVKKETCNIDIKKITDQIVKSDVLCHRQSTDSGSKIPHSPGYTAEFGKYTKLVREGGNIVYFCQICNWKSPIKSTFQTHCNLAIHKNKVLSAGKANNGKIEDNDRSKVDIKPDIATSGKLSTLGISEVAHNKSVTECAPKISNENLFYKYIVHSANEGHNQMRSRTPVVSMFGNHKTKMFAGSHFMNKRASNWPSEIQFKRKKRTHERAFNRPDNSDSDDDNNECDDDNADNLCVHKNGIKPSYKALLRSKLMGNGYKNCSSQENHELPSNKISNCPFSSSHCRVDNYESLKGGLKTTCTNKKGPLFNVFKCNVCSSEFRDNEDYRRHLSHAHKSILSSILLSENPNSLSPVTKMESFPTKLPGSLSNRHSGSQLFDEYGASMNKQLFSEFGLLNNHETGSPKMNESGCRLGVNEVKEASDSGATESGEQWRVQKLKELLPNYVNECKRSNVSRDRLLQCIGSTTEYTDAVLWSSACNKVVREMFPRTLAQRKGRYKKTYYFGLSLLEAYQTADDVSSHDSDWLFHGSHHEGQPLQFPPREYAVEPSRIVEQLPAIVKWTGCMEEGVYRQDLLTVLAVCLCEEEACHWGAQANRAMRHVFPLVDMKRKGKYKSTMYMGVQFQPYAQRLLSNRLDCFQRFDHFTYQTPSPIYQLTERNLGTRTPQQPPFTDLKERSDSPAYKTAYNENKAPQSRSENRLLYSFSESIRRDAENEMDEYLMKFGGLSSRESNSGSPVNKGSEHEINREDSRKEFTDSREATLDRQGCDFISKGKESMFAQESWERMKMTNRRNYFTIVATGLNETSEDGIEDFEAQSDELENKAHSALGTHLKEDVGSENSNLGCFDSQKEFLDVQDKHDLFWDSFEGSNEQNPSKHESLLQKTEKNLHLQAEECSEKDIEKREMEVNFRHKNENHSTAEDNKIETIEILKQTNNEVVDHNEVGHNKEEPDLLSKSVETDDLNEIKSIESDGEKVTTLVMLKICK</sequence>
<gene>
    <name evidence="5" type="ORF">DPMN_152001</name>
</gene>
<evidence type="ECO:0000313" key="6">
    <source>
        <dbReference type="Proteomes" id="UP000828390"/>
    </source>
</evidence>
<feature type="region of interest" description="Disordered" evidence="3">
    <location>
        <begin position="1146"/>
        <end position="1168"/>
    </location>
</feature>
<feature type="compositionally biased region" description="Basic residues" evidence="3">
    <location>
        <begin position="434"/>
        <end position="446"/>
    </location>
</feature>
<feature type="compositionally biased region" description="Basic and acidic residues" evidence="3">
    <location>
        <begin position="1228"/>
        <end position="1247"/>
    </location>
</feature>
<keyword evidence="1" id="KW-0862">Zinc</keyword>
<feature type="region of interest" description="Disordered" evidence="3">
    <location>
        <begin position="1213"/>
        <end position="1247"/>
    </location>
</feature>
<organism evidence="5 6">
    <name type="scientific">Dreissena polymorpha</name>
    <name type="common">Zebra mussel</name>
    <name type="synonym">Mytilus polymorpha</name>
    <dbReference type="NCBI Taxonomy" id="45954"/>
    <lineage>
        <taxon>Eukaryota</taxon>
        <taxon>Metazoa</taxon>
        <taxon>Spiralia</taxon>
        <taxon>Lophotrochozoa</taxon>
        <taxon>Mollusca</taxon>
        <taxon>Bivalvia</taxon>
        <taxon>Autobranchia</taxon>
        <taxon>Heteroconchia</taxon>
        <taxon>Euheterodonta</taxon>
        <taxon>Imparidentia</taxon>
        <taxon>Neoheterodontei</taxon>
        <taxon>Myida</taxon>
        <taxon>Dreissenoidea</taxon>
        <taxon>Dreissenidae</taxon>
        <taxon>Dreissena</taxon>
    </lineage>
</organism>
<keyword evidence="1" id="KW-0863">Zinc-finger</keyword>
<evidence type="ECO:0000256" key="3">
    <source>
        <dbReference type="SAM" id="MobiDB-lite"/>
    </source>
</evidence>
<name>A0A9D4FHI5_DREPO</name>
<feature type="compositionally biased region" description="Polar residues" evidence="3">
    <location>
        <begin position="1216"/>
        <end position="1226"/>
    </location>
</feature>
<dbReference type="PROSITE" id="PS50157">
    <property type="entry name" value="ZINC_FINGER_C2H2_2"/>
    <property type="match status" value="1"/>
</dbReference>
<proteinExistence type="predicted"/>
<feature type="region of interest" description="Disordered" evidence="3">
    <location>
        <begin position="690"/>
        <end position="714"/>
    </location>
</feature>
<feature type="region of interest" description="Disordered" evidence="3">
    <location>
        <begin position="36"/>
        <end position="78"/>
    </location>
</feature>
<evidence type="ECO:0000259" key="4">
    <source>
        <dbReference type="PROSITE" id="PS50157"/>
    </source>
</evidence>
<reference evidence="5" key="2">
    <citation type="submission" date="2020-11" db="EMBL/GenBank/DDBJ databases">
        <authorList>
            <person name="McCartney M.A."/>
            <person name="Auch B."/>
            <person name="Kono T."/>
            <person name="Mallez S."/>
            <person name="Becker A."/>
            <person name="Gohl D.M."/>
            <person name="Silverstein K.A.T."/>
            <person name="Koren S."/>
            <person name="Bechman K.B."/>
            <person name="Herman A."/>
            <person name="Abrahante J.E."/>
            <person name="Garbe J."/>
        </authorList>
    </citation>
    <scope>NUCLEOTIDE SEQUENCE</scope>
    <source>
        <strain evidence="5">Duluth1</strain>
        <tissue evidence="5">Whole animal</tissue>
    </source>
</reference>
<keyword evidence="2" id="KW-0175">Coiled coil</keyword>
<feature type="region of interest" description="Disordered" evidence="3">
    <location>
        <begin position="396"/>
        <end position="484"/>
    </location>
</feature>
<reference evidence="5" key="1">
    <citation type="journal article" date="2019" name="bioRxiv">
        <title>The Genome of the Zebra Mussel, Dreissena polymorpha: A Resource for Invasive Species Research.</title>
        <authorList>
            <person name="McCartney M.A."/>
            <person name="Auch B."/>
            <person name="Kono T."/>
            <person name="Mallez S."/>
            <person name="Zhang Y."/>
            <person name="Obille A."/>
            <person name="Becker A."/>
            <person name="Abrahante J.E."/>
            <person name="Garbe J."/>
            <person name="Badalamenti J.P."/>
            <person name="Herman A."/>
            <person name="Mangelson H."/>
            <person name="Liachko I."/>
            <person name="Sullivan S."/>
            <person name="Sone E.D."/>
            <person name="Koren S."/>
            <person name="Silverstein K.A.T."/>
            <person name="Beckman K.B."/>
            <person name="Gohl D.M."/>
        </authorList>
    </citation>
    <scope>NUCLEOTIDE SEQUENCE</scope>
    <source>
        <strain evidence="5">Duluth1</strain>
        <tissue evidence="5">Whole animal</tissue>
    </source>
</reference>
<dbReference type="SMART" id="SM00355">
    <property type="entry name" value="ZnF_C2H2"/>
    <property type="match status" value="4"/>
</dbReference>
<dbReference type="EMBL" id="JAIWYP010000007">
    <property type="protein sequence ID" value="KAH3798402.1"/>
    <property type="molecule type" value="Genomic_DNA"/>
</dbReference>
<comment type="caution">
    <text evidence="5">The sequence shown here is derived from an EMBL/GenBank/DDBJ whole genome shotgun (WGS) entry which is preliminary data.</text>
</comment>
<accession>A0A9D4FHI5</accession>
<evidence type="ECO:0000256" key="1">
    <source>
        <dbReference type="PROSITE-ProRule" id="PRU00042"/>
    </source>
</evidence>
<evidence type="ECO:0000256" key="2">
    <source>
        <dbReference type="SAM" id="Coils"/>
    </source>
</evidence>
<keyword evidence="6" id="KW-1185">Reference proteome</keyword>
<evidence type="ECO:0000313" key="5">
    <source>
        <dbReference type="EMBL" id="KAH3798402.1"/>
    </source>
</evidence>